<proteinExistence type="predicted"/>
<keyword evidence="3" id="KW-1185">Reference proteome</keyword>
<feature type="region of interest" description="Disordered" evidence="1">
    <location>
        <begin position="11"/>
        <end position="45"/>
    </location>
</feature>
<reference evidence="2 3" key="1">
    <citation type="submission" date="2015-04" db="EMBL/GenBank/DDBJ databases">
        <authorList>
            <person name="Syromyatnikov M.Y."/>
            <person name="Popov V.N."/>
        </authorList>
    </citation>
    <scope>NUCLEOTIDE SEQUENCE [LARGE SCALE GENOMIC DNA]</scope>
</reference>
<organism evidence="2 3">
    <name type="scientific">Clunio marinus</name>
    <dbReference type="NCBI Taxonomy" id="568069"/>
    <lineage>
        <taxon>Eukaryota</taxon>
        <taxon>Metazoa</taxon>
        <taxon>Ecdysozoa</taxon>
        <taxon>Arthropoda</taxon>
        <taxon>Hexapoda</taxon>
        <taxon>Insecta</taxon>
        <taxon>Pterygota</taxon>
        <taxon>Neoptera</taxon>
        <taxon>Endopterygota</taxon>
        <taxon>Diptera</taxon>
        <taxon>Nematocera</taxon>
        <taxon>Chironomoidea</taxon>
        <taxon>Chironomidae</taxon>
        <taxon>Clunio</taxon>
    </lineage>
</organism>
<evidence type="ECO:0000313" key="2">
    <source>
        <dbReference type="EMBL" id="CRL06444.1"/>
    </source>
</evidence>
<feature type="compositionally biased region" description="Polar residues" evidence="1">
    <location>
        <begin position="27"/>
        <end position="40"/>
    </location>
</feature>
<accession>A0A1J1J3T7</accession>
<dbReference type="Proteomes" id="UP000183832">
    <property type="component" value="Unassembled WGS sequence"/>
</dbReference>
<evidence type="ECO:0000256" key="1">
    <source>
        <dbReference type="SAM" id="MobiDB-lite"/>
    </source>
</evidence>
<sequence length="71" mass="7920">MPRCYILKKHANQSKSTVKDKPVLGDGNTTPSWQPKTSNVALKRHDTPISPKEVYASICYNNTLENQSVSC</sequence>
<dbReference type="AlphaFoldDB" id="A0A1J1J3T7"/>
<gene>
    <name evidence="2" type="ORF">CLUMA_CG019893</name>
</gene>
<name>A0A1J1J3T7_9DIPT</name>
<protein>
    <submittedName>
        <fullName evidence="2">CLUMA_CG019893, isoform A</fullName>
    </submittedName>
</protein>
<evidence type="ECO:0000313" key="3">
    <source>
        <dbReference type="Proteomes" id="UP000183832"/>
    </source>
</evidence>
<dbReference type="EMBL" id="CVRI01000067">
    <property type="protein sequence ID" value="CRL06444.1"/>
    <property type="molecule type" value="Genomic_DNA"/>
</dbReference>